<dbReference type="OrthoDB" id="5449178at2"/>
<accession>M4VHS2</accession>
<dbReference type="InterPro" id="IPR005564">
    <property type="entry name" value="Major_capsid_GpE"/>
</dbReference>
<dbReference type="HAMAP" id="MF_04133">
    <property type="entry name" value="CAPSID_LAMBDA"/>
    <property type="match status" value="1"/>
</dbReference>
<dbReference type="STRING" id="349215.A11S_2149"/>
<proteinExistence type="inferred from homology"/>
<evidence type="ECO:0000313" key="1">
    <source>
        <dbReference type="EMBL" id="AGH98947.1"/>
    </source>
</evidence>
<protein>
    <submittedName>
        <fullName evidence="1">Putative capsid protein of prophage</fullName>
    </submittedName>
</protein>
<sequence>MSIDIFNTHVLSKVVEKLERPSSFLLDAFFGQEQTEDSEEIHFDIDKSKPRLTPFVSPLVAGKVVDDEGFTTKSFKPAYAKDKRRFDPSRPLKRSIGEKIGGTLSPQQRLEANVNRTLSKQLENLTRREEVMASEALRTGKITVSGDNYPTVVVDFQRDPSLTVALAGGSRWGEAGVSALENLEDWVARIQEKSGAVGRTVVMDALAWRVFKADPKVEKLLDIRRLRDTADLALGPIAFGQGNDLARYVGTIGDLDFWVYNDRYVDDNDVVQKLLPDYTVLLGSPTQLEGTRCYGAIQDEKAGYRAQRFFSKSWLEEDPAVRWLLLQSAPLIVPYRPNASFCATVR</sequence>
<dbReference type="HOGENOM" id="CLU_065950_2_0_5"/>
<dbReference type="Gene3D" id="3.30.1930.10">
    <property type="entry name" value="capsid protein of prophage domain"/>
    <property type="match status" value="1"/>
</dbReference>
<name>M4VHS2_9BACT</name>
<organism evidence="1 2">
    <name type="scientific">Micavibrio aeruginosavorus EPB</name>
    <dbReference type="NCBI Taxonomy" id="349215"/>
    <lineage>
        <taxon>Bacteria</taxon>
        <taxon>Pseudomonadati</taxon>
        <taxon>Bdellovibrionota</taxon>
        <taxon>Bdellovibrionia</taxon>
        <taxon>Bdellovibrionales</taxon>
        <taxon>Pseudobdellovibrionaceae</taxon>
        <taxon>Micavibrio</taxon>
    </lineage>
</organism>
<dbReference type="KEGG" id="man:A11S_2149"/>
<dbReference type="RefSeq" id="WP_015468461.1">
    <property type="nucleotide sequence ID" value="NC_020812.1"/>
</dbReference>
<dbReference type="EMBL" id="CP003538">
    <property type="protein sequence ID" value="AGH98947.1"/>
    <property type="molecule type" value="Genomic_DNA"/>
</dbReference>
<dbReference type="Proteomes" id="UP000011932">
    <property type="component" value="Chromosome"/>
</dbReference>
<dbReference type="Gene3D" id="3.15.30.10">
    <property type="entry name" value="putative capsid protein of prophage domain like"/>
    <property type="match status" value="1"/>
</dbReference>
<dbReference type="PATRIC" id="fig|349215.9.peg.2085"/>
<evidence type="ECO:0000313" key="2">
    <source>
        <dbReference type="Proteomes" id="UP000011932"/>
    </source>
</evidence>
<gene>
    <name evidence="1" type="ORF">A11S_2149</name>
</gene>
<dbReference type="Pfam" id="PF03864">
    <property type="entry name" value="Phage_cap_E"/>
    <property type="match status" value="1"/>
</dbReference>
<dbReference type="AlphaFoldDB" id="M4VHS2"/>
<reference evidence="1 2" key="1">
    <citation type="journal article" date="2013" name="ISME J.">
        <title>By their genes ye shall know them: genomic signatures of predatory bacteria.</title>
        <authorList>
            <person name="Pasternak Z."/>
            <person name="Pietrokovski S."/>
            <person name="Rotem O."/>
            <person name="Gophna U."/>
            <person name="Lurie-Weinberger M.N."/>
            <person name="Jurkevitch E."/>
        </authorList>
    </citation>
    <scope>NUCLEOTIDE SEQUENCE [LARGE SCALE GENOMIC DNA]</scope>
    <source>
        <strain evidence="1">EPB</strain>
    </source>
</reference>